<comment type="function">
    <text evidence="10">Required for cell division and gliding motility.</text>
</comment>
<evidence type="ECO:0000256" key="4">
    <source>
        <dbReference type="ARBA" id="ARBA00022475"/>
    </source>
</evidence>
<dbReference type="PIRSF" id="PIRSF003097">
    <property type="entry name" value="FtsX"/>
    <property type="match status" value="1"/>
</dbReference>
<evidence type="ECO:0000313" key="15">
    <source>
        <dbReference type="Proteomes" id="UP000008895"/>
    </source>
</evidence>
<dbReference type="PANTHER" id="PTHR47755:SF1">
    <property type="entry name" value="CELL DIVISION PROTEIN FTSX"/>
    <property type="match status" value="1"/>
</dbReference>
<keyword evidence="7 11" id="KW-1133">Transmembrane helix</keyword>
<evidence type="ECO:0000256" key="7">
    <source>
        <dbReference type="ARBA" id="ARBA00022989"/>
    </source>
</evidence>
<dbReference type="eggNOG" id="COG2177">
    <property type="taxonomic scope" value="Bacteria"/>
</dbReference>
<dbReference type="Proteomes" id="UP000008895">
    <property type="component" value="Chromosome"/>
</dbReference>
<protein>
    <recommendedName>
        <fullName evidence="3 10">Cell division protein FtsX</fullName>
    </recommendedName>
</protein>
<dbReference type="GO" id="GO:0005886">
    <property type="term" value="C:plasma membrane"/>
    <property type="evidence" value="ECO:0007669"/>
    <property type="project" value="UniProtKB-SubCell"/>
</dbReference>
<dbReference type="Pfam" id="PF02687">
    <property type="entry name" value="FtsX"/>
    <property type="match status" value="1"/>
</dbReference>
<proteinExistence type="inferred from homology"/>
<evidence type="ECO:0000256" key="10">
    <source>
        <dbReference type="PIRNR" id="PIRNR003097"/>
    </source>
</evidence>
<dbReference type="RefSeq" id="WP_013997617.1">
    <property type="nucleotide sequence ID" value="NC_015846.1"/>
</dbReference>
<dbReference type="Pfam" id="PF18075">
    <property type="entry name" value="FtsX_ECD"/>
    <property type="match status" value="1"/>
</dbReference>
<dbReference type="InterPro" id="IPR003838">
    <property type="entry name" value="ABC3_permease_C"/>
</dbReference>
<gene>
    <name evidence="14" type="ordered locus">Ccan_15140</name>
</gene>
<dbReference type="OrthoDB" id="9813411at2"/>
<feature type="transmembrane region" description="Helical" evidence="11">
    <location>
        <begin position="255"/>
        <end position="279"/>
    </location>
</feature>
<evidence type="ECO:0000256" key="3">
    <source>
        <dbReference type="ARBA" id="ARBA00021907"/>
    </source>
</evidence>
<evidence type="ECO:0000313" key="14">
    <source>
        <dbReference type="EMBL" id="AEK23630.1"/>
    </source>
</evidence>
<evidence type="ECO:0000256" key="11">
    <source>
        <dbReference type="SAM" id="Phobius"/>
    </source>
</evidence>
<evidence type="ECO:0000259" key="12">
    <source>
        <dbReference type="Pfam" id="PF02687"/>
    </source>
</evidence>
<keyword evidence="15" id="KW-1185">Reference proteome</keyword>
<comment type="similarity">
    <text evidence="2 10">Belongs to the ABC-4 integral membrane protein family. FtsX subfamily.</text>
</comment>
<dbReference type="InterPro" id="IPR040690">
    <property type="entry name" value="FtsX_ECD"/>
</dbReference>
<keyword evidence="10" id="KW-0997">Cell inner membrane</keyword>
<evidence type="ECO:0000256" key="8">
    <source>
        <dbReference type="ARBA" id="ARBA00023136"/>
    </source>
</evidence>
<sequence>MAKSIDKFNKRRLITSYFSVTLSITLVLFLLGLLGFLLLNAQRLANYFKEQVSVSISLKDDAKEADVLHLQKTLSVAEFAKSVRFVSKEEAAEQFSQEIGEDFLSFIGVNPLQNSIDLSLKAEYAEPGKMEEIAKEIGQNPFVTEVTYDKPLVALIHENVEKISLIILIISGLFTVIAILLINSSIRLSIYSKRFTIKTMQLVGATRGFIRRPFIITNVRLGIYGAVFAMLLLYGCISYLNNSFPEFGLMTDRSITIMVFSSILIIGILITWLSTFFAAQRFLNLNTNDLYY</sequence>
<dbReference type="AlphaFoldDB" id="F9YR20"/>
<evidence type="ECO:0000256" key="2">
    <source>
        <dbReference type="ARBA" id="ARBA00007379"/>
    </source>
</evidence>
<dbReference type="HOGENOM" id="CLU_073546_3_0_10"/>
<keyword evidence="4 10" id="KW-1003">Cell membrane</keyword>
<dbReference type="PANTHER" id="PTHR47755">
    <property type="entry name" value="CELL DIVISION PROTEIN FTSX"/>
    <property type="match status" value="1"/>
</dbReference>
<name>F9YR20_CAPCC</name>
<feature type="domain" description="FtsX extracellular" evidence="13">
    <location>
        <begin position="52"/>
        <end position="146"/>
    </location>
</feature>
<reference evidence="14 15" key="1">
    <citation type="journal article" date="2011" name="J. Bacteriol.">
        <title>Complete genome sequence of the dog commensal and human pathogen Capnocytophaga canimorsus strain 5.</title>
        <authorList>
            <person name="Manfredi P."/>
            <person name="Pagni M."/>
            <person name="Cornelis G.R."/>
        </authorList>
    </citation>
    <scope>NUCLEOTIDE SEQUENCE [LARGE SCALE GENOMIC DNA]</scope>
    <source>
        <strain evidence="15">5</strain>
    </source>
</reference>
<feature type="transmembrane region" description="Helical" evidence="11">
    <location>
        <begin position="12"/>
        <end position="39"/>
    </location>
</feature>
<comment type="subcellular location">
    <subcellularLocation>
        <location evidence="10">Cell inner membrane</location>
    </subcellularLocation>
    <subcellularLocation>
        <location evidence="1">Cell membrane</location>
        <topology evidence="1">Multi-pass membrane protein</topology>
    </subcellularLocation>
</comment>
<organism evidence="14 15">
    <name type="scientific">Capnocytophaga canimorsus (strain 5)</name>
    <dbReference type="NCBI Taxonomy" id="860228"/>
    <lineage>
        <taxon>Bacteria</taxon>
        <taxon>Pseudomonadati</taxon>
        <taxon>Bacteroidota</taxon>
        <taxon>Flavobacteriia</taxon>
        <taxon>Flavobacteriales</taxon>
        <taxon>Flavobacteriaceae</taxon>
        <taxon>Capnocytophaga</taxon>
    </lineage>
</organism>
<evidence type="ECO:0000256" key="6">
    <source>
        <dbReference type="ARBA" id="ARBA00022692"/>
    </source>
</evidence>
<keyword evidence="5 10" id="KW-0132">Cell division</keyword>
<evidence type="ECO:0000256" key="5">
    <source>
        <dbReference type="ARBA" id="ARBA00022618"/>
    </source>
</evidence>
<evidence type="ECO:0000256" key="1">
    <source>
        <dbReference type="ARBA" id="ARBA00004651"/>
    </source>
</evidence>
<feature type="transmembrane region" description="Helical" evidence="11">
    <location>
        <begin position="163"/>
        <end position="184"/>
    </location>
</feature>
<evidence type="ECO:0000259" key="13">
    <source>
        <dbReference type="Pfam" id="PF18075"/>
    </source>
</evidence>
<dbReference type="InterPro" id="IPR004513">
    <property type="entry name" value="FtsX"/>
</dbReference>
<dbReference type="KEGG" id="ccm:Ccan_15140"/>
<feature type="transmembrane region" description="Helical" evidence="11">
    <location>
        <begin position="221"/>
        <end position="240"/>
    </location>
</feature>
<keyword evidence="8 10" id="KW-0472">Membrane</keyword>
<dbReference type="STRING" id="860228.Ccan_15140"/>
<keyword evidence="6 11" id="KW-0812">Transmembrane</keyword>
<dbReference type="Gene3D" id="3.30.70.3040">
    <property type="match status" value="1"/>
</dbReference>
<keyword evidence="9 10" id="KW-0131">Cell cycle</keyword>
<accession>F9YR20</accession>
<feature type="domain" description="ABC3 transporter permease C-terminal" evidence="12">
    <location>
        <begin position="169"/>
        <end position="286"/>
    </location>
</feature>
<evidence type="ECO:0000256" key="9">
    <source>
        <dbReference type="ARBA" id="ARBA00023306"/>
    </source>
</evidence>
<dbReference type="GO" id="GO:0051301">
    <property type="term" value="P:cell division"/>
    <property type="evidence" value="ECO:0007669"/>
    <property type="project" value="UniProtKB-KW"/>
</dbReference>
<dbReference type="EMBL" id="CP002113">
    <property type="protein sequence ID" value="AEK23630.1"/>
    <property type="molecule type" value="Genomic_DNA"/>
</dbReference>